<keyword evidence="7" id="KW-1185">Reference proteome</keyword>
<dbReference type="InterPro" id="IPR046348">
    <property type="entry name" value="SIS_dom_sf"/>
</dbReference>
<comment type="function">
    <text evidence="3">Specifically catalyzes the cleavage of the D-lactyl ether substituent of MurNAc 6-phosphate, producing GlcNAc 6-phosphate and D-lactate.</text>
</comment>
<dbReference type="RefSeq" id="WP_425343777.1">
    <property type="nucleotide sequence ID" value="NZ_JBGUBD010000001.1"/>
</dbReference>
<evidence type="ECO:0000256" key="4">
    <source>
        <dbReference type="SAM" id="MobiDB-lite"/>
    </source>
</evidence>
<keyword evidence="1 3" id="KW-0456">Lyase</keyword>
<dbReference type="HAMAP" id="MF_00068">
    <property type="entry name" value="MurQ"/>
    <property type="match status" value="1"/>
</dbReference>
<comment type="subunit">
    <text evidence="3">Homodimer.</text>
</comment>
<dbReference type="PROSITE" id="PS51464">
    <property type="entry name" value="SIS"/>
    <property type="match status" value="1"/>
</dbReference>
<protein>
    <recommendedName>
        <fullName evidence="3">N-acetylmuramic acid 6-phosphate etherase</fullName>
        <shortName evidence="3">MurNAc-6-P etherase</shortName>
        <ecNumber evidence="3">4.2.1.126</ecNumber>
    </recommendedName>
    <alternativeName>
        <fullName evidence="3">N-acetylmuramic acid 6-phosphate hydrolase</fullName>
    </alternativeName>
    <alternativeName>
        <fullName evidence="3">N-acetylmuramic acid 6-phosphate lyase</fullName>
    </alternativeName>
</protein>
<comment type="caution">
    <text evidence="6">The sequence shown here is derived from an EMBL/GenBank/DDBJ whole genome shotgun (WGS) entry which is preliminary data.</text>
</comment>
<name>A0ABV4TZS6_9BACT</name>
<dbReference type="SUPFAM" id="SSF53697">
    <property type="entry name" value="SIS domain"/>
    <property type="match status" value="1"/>
</dbReference>
<comment type="similarity">
    <text evidence="3">Belongs to the GCKR-like family. MurNAc-6-P etherase subfamily.</text>
</comment>
<dbReference type="PANTHER" id="PTHR10088">
    <property type="entry name" value="GLUCOKINASE REGULATORY PROTEIN"/>
    <property type="match status" value="1"/>
</dbReference>
<feature type="domain" description="SIS" evidence="5">
    <location>
        <begin position="73"/>
        <end position="259"/>
    </location>
</feature>
<comment type="catalytic activity">
    <reaction evidence="3">
        <text>N-acetyl-D-muramate 6-phosphate + H2O = N-acetyl-D-glucosamine 6-phosphate + (R)-lactate</text>
        <dbReference type="Rhea" id="RHEA:26410"/>
        <dbReference type="ChEBI" id="CHEBI:15377"/>
        <dbReference type="ChEBI" id="CHEBI:16004"/>
        <dbReference type="ChEBI" id="CHEBI:57513"/>
        <dbReference type="ChEBI" id="CHEBI:58722"/>
        <dbReference type="EC" id="4.2.1.126"/>
    </reaction>
</comment>
<evidence type="ECO:0000256" key="2">
    <source>
        <dbReference type="ARBA" id="ARBA00023277"/>
    </source>
</evidence>
<feature type="compositionally biased region" description="Polar residues" evidence="4">
    <location>
        <begin position="1"/>
        <end position="14"/>
    </location>
</feature>
<evidence type="ECO:0000313" key="7">
    <source>
        <dbReference type="Proteomes" id="UP001575105"/>
    </source>
</evidence>
<comment type="miscellaneous">
    <text evidence="3">A lyase-type mechanism (elimination/hydration) is suggested for the cleavage of the lactyl ether bond of MurNAc 6-phosphate, with the formation of an alpha,beta-unsaturated aldehyde intermediate with (E)-stereochemistry, followed by the syn addition of water to give product.</text>
</comment>
<comment type="pathway">
    <text evidence="3">Amino-sugar metabolism; N-acetylmuramate degradation.</text>
</comment>
<reference evidence="6 7" key="1">
    <citation type="submission" date="2024-08" db="EMBL/GenBank/DDBJ databases">
        <title>Whole-genome sequencing of halo(alkali)philic microorganisms from hypersaline lakes.</title>
        <authorList>
            <person name="Sorokin D.Y."/>
            <person name="Merkel A.Y."/>
            <person name="Messina E."/>
            <person name="Yakimov M."/>
        </authorList>
    </citation>
    <scope>NUCLEOTIDE SEQUENCE [LARGE SCALE GENOMIC DNA]</scope>
    <source>
        <strain evidence="6 7">AB-hyl4</strain>
    </source>
</reference>
<dbReference type="PROSITE" id="PS01272">
    <property type="entry name" value="GCKR"/>
    <property type="match status" value="1"/>
</dbReference>
<feature type="active site" description="Proton donor" evidence="3">
    <location>
        <position position="101"/>
    </location>
</feature>
<dbReference type="InterPro" id="IPR001347">
    <property type="entry name" value="SIS_dom"/>
</dbReference>
<evidence type="ECO:0000259" key="5">
    <source>
        <dbReference type="PROSITE" id="PS51464"/>
    </source>
</evidence>
<dbReference type="EMBL" id="JBGUBD010000001">
    <property type="protein sequence ID" value="MFA9476852.1"/>
    <property type="molecule type" value="Genomic_DNA"/>
</dbReference>
<dbReference type="CDD" id="cd05007">
    <property type="entry name" value="SIS_Etherase"/>
    <property type="match status" value="1"/>
</dbReference>
<feature type="active site" evidence="3">
    <location>
        <position position="132"/>
    </location>
</feature>
<dbReference type="InterPro" id="IPR005488">
    <property type="entry name" value="Etherase_MurQ"/>
</dbReference>
<dbReference type="PANTHER" id="PTHR10088:SF4">
    <property type="entry name" value="GLUCOKINASE REGULATORY PROTEIN"/>
    <property type="match status" value="1"/>
</dbReference>
<evidence type="ECO:0000313" key="6">
    <source>
        <dbReference type="EMBL" id="MFA9476852.1"/>
    </source>
</evidence>
<evidence type="ECO:0000256" key="1">
    <source>
        <dbReference type="ARBA" id="ARBA00023239"/>
    </source>
</evidence>
<keyword evidence="2 3" id="KW-0119">Carbohydrate metabolism</keyword>
<organism evidence="6 7">
    <name type="scientific">Natronomicrosphaera hydrolytica</name>
    <dbReference type="NCBI Taxonomy" id="3242702"/>
    <lineage>
        <taxon>Bacteria</taxon>
        <taxon>Pseudomonadati</taxon>
        <taxon>Planctomycetota</taxon>
        <taxon>Phycisphaerae</taxon>
        <taxon>Phycisphaerales</taxon>
        <taxon>Phycisphaeraceae</taxon>
        <taxon>Natronomicrosphaera</taxon>
    </lineage>
</organism>
<dbReference type="Pfam" id="PF22645">
    <property type="entry name" value="GKRP_SIS_N"/>
    <property type="match status" value="1"/>
</dbReference>
<proteinExistence type="inferred from homology"/>
<sequence>MTVHDTTNSKSEIPNSKFPDRGHLLTEQRNTSTAAIDALSVEQALRAINTQDMNVPRIVRDAIPAITKLVETVVERMRRGGRLVYIGAGTSGRLGVLDASECPPTFHTDPDQVVGLIAGGDNALRQSSEGKEDEHDGAHAELRRIRLNENDTLVGIAAGGTTPYVWGALAYAREQGSATALMTCVLAKTLMTRERAPVVKANQPIAPPAPPRLPVAIDHIIELPVGPEAITGSTRMKAGTATKLALNMISTATMIQLGKTWGNLMVDLRATNAKLRDRALRILMHQANLAHSQAEDLLDTAQGSVKLALVMARLDLSAHDAQRRLDESNGQLRPLIGPPR</sequence>
<dbReference type="Proteomes" id="UP001575105">
    <property type="component" value="Unassembled WGS sequence"/>
</dbReference>
<dbReference type="Gene3D" id="1.10.8.1080">
    <property type="match status" value="1"/>
</dbReference>
<accession>A0ABV4TZS6</accession>
<feature type="region of interest" description="Disordered" evidence="4">
    <location>
        <begin position="1"/>
        <end position="23"/>
    </location>
</feature>
<dbReference type="NCBIfam" id="NF003915">
    <property type="entry name" value="PRK05441.1"/>
    <property type="match status" value="1"/>
</dbReference>
<dbReference type="Gene3D" id="3.40.50.10490">
    <property type="entry name" value="Glucose-6-phosphate isomerase like protein, domain 1"/>
    <property type="match status" value="1"/>
</dbReference>
<dbReference type="InterPro" id="IPR040190">
    <property type="entry name" value="MURQ/GCKR"/>
</dbReference>
<gene>
    <name evidence="3" type="primary">murQ</name>
    <name evidence="6" type="ORF">ACERK3_00965</name>
</gene>
<evidence type="ECO:0000256" key="3">
    <source>
        <dbReference type="HAMAP-Rule" id="MF_00068"/>
    </source>
</evidence>
<dbReference type="EC" id="4.2.1.126" evidence="3"/>
<dbReference type="GO" id="GO:0016829">
    <property type="term" value="F:lyase activity"/>
    <property type="evidence" value="ECO:0007669"/>
    <property type="project" value="UniProtKB-KW"/>
</dbReference>
<dbReference type="InterPro" id="IPR005486">
    <property type="entry name" value="Glucokinase_regulatory_CS"/>
</dbReference>